<proteinExistence type="predicted"/>
<sequence>MQRALFSIAALLSCACGPGAYAGSTFEGDAEGWSLSNNGTLTAPTLMREGGNPGGHLCGRDEGDGDIWYFIAPRKFLGDARGSYGKRLTFDLKQGNIFNQIRGRDVVLNGGGLAITWNLRFPPGMDWTPYSVTLDPSSPWFIDQPVGDAPLATEAEIRTVLSDLKSVRIRGEFYDGLDDTACLDNVYLGRE</sequence>
<evidence type="ECO:0000256" key="3">
    <source>
        <dbReference type="ARBA" id="ARBA00023157"/>
    </source>
</evidence>
<evidence type="ECO:0000256" key="2">
    <source>
        <dbReference type="ARBA" id="ARBA00022737"/>
    </source>
</evidence>
<feature type="domain" description="Laminin IV type A" evidence="6">
    <location>
        <begin position="28"/>
        <end position="191"/>
    </location>
</feature>
<protein>
    <submittedName>
        <fullName evidence="7">PEP-CTERM sorting domain-containing protein</fullName>
    </submittedName>
</protein>
<evidence type="ECO:0000313" key="8">
    <source>
        <dbReference type="Proteomes" id="UP000249061"/>
    </source>
</evidence>
<evidence type="ECO:0000256" key="4">
    <source>
        <dbReference type="ARBA" id="ARBA00023180"/>
    </source>
</evidence>
<comment type="caution">
    <text evidence="7">The sequence shown here is derived from an EMBL/GenBank/DDBJ whole genome shotgun (WGS) entry which is preliminary data.</text>
</comment>
<organism evidence="7 8">
    <name type="scientific">Archangium gephyra</name>
    <dbReference type="NCBI Taxonomy" id="48"/>
    <lineage>
        <taxon>Bacteria</taxon>
        <taxon>Pseudomonadati</taxon>
        <taxon>Myxococcota</taxon>
        <taxon>Myxococcia</taxon>
        <taxon>Myxococcales</taxon>
        <taxon>Cystobacterineae</taxon>
        <taxon>Archangiaceae</taxon>
        <taxon>Archangium</taxon>
    </lineage>
</organism>
<feature type="signal peptide" evidence="5">
    <location>
        <begin position="1"/>
        <end position="22"/>
    </location>
</feature>
<name>A0A2W5SN25_9BACT</name>
<keyword evidence="3" id="KW-1015">Disulfide bond</keyword>
<evidence type="ECO:0000256" key="1">
    <source>
        <dbReference type="ARBA" id="ARBA00022729"/>
    </source>
</evidence>
<keyword evidence="1 5" id="KW-0732">Signal</keyword>
<dbReference type="Pfam" id="PF00052">
    <property type="entry name" value="Laminin_B"/>
    <property type="match status" value="1"/>
</dbReference>
<feature type="chain" id="PRO_5016138489" evidence="5">
    <location>
        <begin position="23"/>
        <end position="191"/>
    </location>
</feature>
<dbReference type="EMBL" id="QFQP01000056">
    <property type="protein sequence ID" value="PZR04539.1"/>
    <property type="molecule type" value="Genomic_DNA"/>
</dbReference>
<evidence type="ECO:0000256" key="5">
    <source>
        <dbReference type="SAM" id="SignalP"/>
    </source>
</evidence>
<dbReference type="InterPro" id="IPR000034">
    <property type="entry name" value="Laminin_IV"/>
</dbReference>
<evidence type="ECO:0000259" key="6">
    <source>
        <dbReference type="PROSITE" id="PS51115"/>
    </source>
</evidence>
<reference evidence="7 8" key="1">
    <citation type="submission" date="2017-08" db="EMBL/GenBank/DDBJ databases">
        <title>Infants hospitalized years apart are colonized by the same room-sourced microbial strains.</title>
        <authorList>
            <person name="Brooks B."/>
            <person name="Olm M.R."/>
            <person name="Firek B.A."/>
            <person name="Baker R."/>
            <person name="Thomas B.C."/>
            <person name="Morowitz M.J."/>
            <person name="Banfield J.F."/>
        </authorList>
    </citation>
    <scope>NUCLEOTIDE SEQUENCE [LARGE SCALE GENOMIC DNA]</scope>
    <source>
        <strain evidence="7">S2_003_000_R2_14</strain>
    </source>
</reference>
<keyword evidence="2" id="KW-0677">Repeat</keyword>
<evidence type="ECO:0000313" key="7">
    <source>
        <dbReference type="EMBL" id="PZR04539.1"/>
    </source>
</evidence>
<dbReference type="AlphaFoldDB" id="A0A2W5SN25"/>
<gene>
    <name evidence="7" type="ORF">DI536_34015</name>
</gene>
<dbReference type="Proteomes" id="UP000249061">
    <property type="component" value="Unassembled WGS sequence"/>
</dbReference>
<accession>A0A2W5SN25</accession>
<keyword evidence="4" id="KW-0325">Glycoprotein</keyword>
<dbReference type="PROSITE" id="PS51115">
    <property type="entry name" value="LAMININ_IVA"/>
    <property type="match status" value="1"/>
</dbReference>
<dbReference type="SMART" id="SM00281">
    <property type="entry name" value="LamB"/>
    <property type="match status" value="1"/>
</dbReference>
<dbReference type="PROSITE" id="PS51257">
    <property type="entry name" value="PROKAR_LIPOPROTEIN"/>
    <property type="match status" value="1"/>
</dbReference>